<dbReference type="RefSeq" id="WP_146963163.1">
    <property type="nucleotide sequence ID" value="NZ_CP042467.1"/>
</dbReference>
<name>A0A5B8XWK7_9DELT</name>
<dbReference type="InterPro" id="IPR039566">
    <property type="entry name" value="CvfB_S1_st"/>
</dbReference>
<dbReference type="OrthoDB" id="9801597at2"/>
<evidence type="ECO:0000313" key="5">
    <source>
        <dbReference type="Proteomes" id="UP000321595"/>
    </source>
</evidence>
<feature type="domain" description="Conserved virulence factor B first S1" evidence="2">
    <location>
        <begin position="4"/>
        <end position="63"/>
    </location>
</feature>
<gene>
    <name evidence="4" type="ORF">FRD01_22370</name>
</gene>
<dbReference type="Proteomes" id="UP000321595">
    <property type="component" value="Chromosome"/>
</dbReference>
<dbReference type="InterPro" id="IPR014464">
    <property type="entry name" value="CvfB_fam"/>
</dbReference>
<dbReference type="InterPro" id="IPR012340">
    <property type="entry name" value="NA-bd_OB-fold"/>
</dbReference>
<accession>A0A5B8XWK7</accession>
<dbReference type="InterPro" id="IPR040764">
    <property type="entry name" value="CvfB_WH"/>
</dbReference>
<dbReference type="Gene3D" id="1.10.10.10">
    <property type="entry name" value="Winged helix-like DNA-binding domain superfamily/Winged helix DNA-binding domain"/>
    <property type="match status" value="1"/>
</dbReference>
<keyword evidence="5" id="KW-1185">Reference proteome</keyword>
<feature type="domain" description="Conserved virulence factor B first S1" evidence="2">
    <location>
        <begin position="71"/>
        <end position="130"/>
    </location>
</feature>
<organism evidence="4 5">
    <name type="scientific">Microvenator marinus</name>
    <dbReference type="NCBI Taxonomy" id="2600177"/>
    <lineage>
        <taxon>Bacteria</taxon>
        <taxon>Deltaproteobacteria</taxon>
        <taxon>Bradymonadales</taxon>
        <taxon>Microvenatoraceae</taxon>
        <taxon>Microvenator</taxon>
    </lineage>
</organism>
<dbReference type="EMBL" id="CP042467">
    <property type="protein sequence ID" value="QED29930.1"/>
    <property type="molecule type" value="Genomic_DNA"/>
</dbReference>
<dbReference type="KEGG" id="bbae:FRD01_22370"/>
<protein>
    <submittedName>
        <fullName evidence="4">GntR family transcriptional regulator</fullName>
    </submittedName>
</protein>
<evidence type="ECO:0000259" key="2">
    <source>
        <dbReference type="Pfam" id="PF13509"/>
    </source>
</evidence>
<feature type="domain" description="Conserved virulence factor B-like winged helix" evidence="3">
    <location>
        <begin position="216"/>
        <end position="273"/>
    </location>
</feature>
<comment type="similarity">
    <text evidence="1">Belongs to the CvfB family.</text>
</comment>
<dbReference type="Pfam" id="PF13509">
    <property type="entry name" value="S1_2"/>
    <property type="match status" value="2"/>
</dbReference>
<sequence>MAMIGQTNRLKISRLSEHGVYLDGGSLGDILLPKNGVPAGAAIGQSIEAFIYPDSSGRPIATTEKPYAEVGECAFLEVVEVNDIGAFLEWGLDKNLFVPFSEQQREMRPGKRYVVYVYVDNTGRIAASTKIKKFMGKVSKDAKIGDEVTLYVLRQTDLGWECAVNDEFLGMVFNNDSLGQLEPGIEIDGFIKEIREGGLVDLCLQPPNMTSSDLGDQILAELRRGGGSSTLTDKSSPDEIFEAYGVSKRAYKEALGGLYRKKLVDLSPGHVKLVHYVQTDT</sequence>
<dbReference type="AlphaFoldDB" id="A0A5B8XWK7"/>
<dbReference type="InterPro" id="IPR036388">
    <property type="entry name" value="WH-like_DNA-bd_sf"/>
</dbReference>
<proteinExistence type="inferred from homology"/>
<dbReference type="Gene3D" id="2.40.50.140">
    <property type="entry name" value="Nucleic acid-binding proteins"/>
    <property type="match status" value="1"/>
</dbReference>
<dbReference type="PIRSF" id="PIRSF012524">
    <property type="entry name" value="YitL_S1"/>
    <property type="match status" value="1"/>
</dbReference>
<evidence type="ECO:0000256" key="1">
    <source>
        <dbReference type="PIRNR" id="PIRNR012524"/>
    </source>
</evidence>
<dbReference type="PANTHER" id="PTHR37296">
    <property type="entry name" value="CONSERVED VIRULENCE FACTOR B"/>
    <property type="match status" value="1"/>
</dbReference>
<evidence type="ECO:0000313" key="4">
    <source>
        <dbReference type="EMBL" id="QED29930.1"/>
    </source>
</evidence>
<evidence type="ECO:0000259" key="3">
    <source>
        <dbReference type="Pfam" id="PF17783"/>
    </source>
</evidence>
<dbReference type="Pfam" id="PF17783">
    <property type="entry name" value="WHD_CvfB"/>
    <property type="match status" value="1"/>
</dbReference>
<reference evidence="4 5" key="1">
    <citation type="submission" date="2019-08" db="EMBL/GenBank/DDBJ databases">
        <authorList>
            <person name="Liang Q."/>
        </authorList>
    </citation>
    <scope>NUCLEOTIDE SEQUENCE [LARGE SCALE GENOMIC DNA]</scope>
    <source>
        <strain evidence="4 5">V1718</strain>
    </source>
</reference>
<dbReference type="PANTHER" id="PTHR37296:SF1">
    <property type="entry name" value="CONSERVED VIRULENCE FACTOR B"/>
    <property type="match status" value="1"/>
</dbReference>